<dbReference type="AlphaFoldDB" id="A0A3B1BFQ0"/>
<sequence length="114" mass="13140">MNAVPEDEVNDIRALLSENEINYYETSAGNWGISVAGIWLHNKDQFTQASQLIDEYEQTRYQQARAEYEQLCAEGRQRTLLDMIKESPLRFSAYLIIIVMILYFSIKPFIGLGA</sequence>
<reference evidence="2" key="1">
    <citation type="submission" date="2018-06" db="EMBL/GenBank/DDBJ databases">
        <authorList>
            <person name="Zhirakovskaya E."/>
        </authorList>
    </citation>
    <scope>NUCLEOTIDE SEQUENCE</scope>
</reference>
<feature type="transmembrane region" description="Helical" evidence="1">
    <location>
        <begin position="91"/>
        <end position="110"/>
    </location>
</feature>
<gene>
    <name evidence="2" type="ORF">MNBD_GAMMA25-2028</name>
</gene>
<keyword evidence="1" id="KW-0472">Membrane</keyword>
<organism evidence="2">
    <name type="scientific">hydrothermal vent metagenome</name>
    <dbReference type="NCBI Taxonomy" id="652676"/>
    <lineage>
        <taxon>unclassified sequences</taxon>
        <taxon>metagenomes</taxon>
        <taxon>ecological metagenomes</taxon>
    </lineage>
</organism>
<protein>
    <recommendedName>
        <fullName evidence="3">DUF2007 domain-containing protein</fullName>
    </recommendedName>
</protein>
<keyword evidence="1" id="KW-1133">Transmembrane helix</keyword>
<dbReference type="InterPro" id="IPR046162">
    <property type="entry name" value="DUF6164"/>
</dbReference>
<evidence type="ECO:0000313" key="2">
    <source>
        <dbReference type="EMBL" id="VAX09240.1"/>
    </source>
</evidence>
<evidence type="ECO:0000256" key="1">
    <source>
        <dbReference type="SAM" id="Phobius"/>
    </source>
</evidence>
<accession>A0A3B1BFQ0</accession>
<evidence type="ECO:0008006" key="3">
    <source>
        <dbReference type="Google" id="ProtNLM"/>
    </source>
</evidence>
<name>A0A3B1BFQ0_9ZZZZ</name>
<dbReference type="Pfam" id="PF19661">
    <property type="entry name" value="DUF6164"/>
    <property type="match status" value="1"/>
</dbReference>
<keyword evidence="1" id="KW-0812">Transmembrane</keyword>
<dbReference type="EMBL" id="UOFY01000033">
    <property type="protein sequence ID" value="VAX09240.1"/>
    <property type="molecule type" value="Genomic_DNA"/>
</dbReference>
<proteinExistence type="predicted"/>